<keyword evidence="5 9" id="KW-0812">Transmembrane</keyword>
<keyword evidence="3 9" id="KW-0813">Transport</keyword>
<dbReference type="KEGG" id="tti:THITH_10140"/>
<organism evidence="11 12">
    <name type="scientific">Thioalkalivibrio paradoxus ARh 1</name>
    <dbReference type="NCBI Taxonomy" id="713585"/>
    <lineage>
        <taxon>Bacteria</taxon>
        <taxon>Pseudomonadati</taxon>
        <taxon>Pseudomonadota</taxon>
        <taxon>Gammaproteobacteria</taxon>
        <taxon>Chromatiales</taxon>
        <taxon>Ectothiorhodospiraceae</taxon>
        <taxon>Thioalkalivibrio</taxon>
    </lineage>
</organism>
<dbReference type="AlphaFoldDB" id="W0DT29"/>
<dbReference type="PANTHER" id="PTHR30413">
    <property type="entry name" value="INNER MEMBRANE TRANSPORT PERMEASE"/>
    <property type="match status" value="1"/>
</dbReference>
<keyword evidence="12" id="KW-1185">Reference proteome</keyword>
<feature type="transmembrane region" description="Helical" evidence="9">
    <location>
        <begin position="114"/>
        <end position="135"/>
    </location>
</feature>
<feature type="domain" description="ABC transmembrane type-2" evidence="10">
    <location>
        <begin position="26"/>
        <end position="255"/>
    </location>
</feature>
<name>W0DT29_9GAMM</name>
<proteinExistence type="inferred from homology"/>
<evidence type="ECO:0000256" key="5">
    <source>
        <dbReference type="ARBA" id="ARBA00022692"/>
    </source>
</evidence>
<evidence type="ECO:0000256" key="4">
    <source>
        <dbReference type="ARBA" id="ARBA00022475"/>
    </source>
</evidence>
<dbReference type="InterPro" id="IPR047817">
    <property type="entry name" value="ABC2_TM_bact-type"/>
</dbReference>
<evidence type="ECO:0000256" key="7">
    <source>
        <dbReference type="ARBA" id="ARBA00023047"/>
    </source>
</evidence>
<feature type="transmembrane region" description="Helical" evidence="9">
    <location>
        <begin position="175"/>
        <end position="197"/>
    </location>
</feature>
<sequence length="263" mass="29440">MIPAHLRILWVFTWREFREQYAGSWLGSGWALIQPVMTVFVYWFVFGVVWELRLPEPRDTGSTLPFIVFLLSALLPWLAFQDGLNKAAGAVLSRSEVVRHGAFPVAVFPVARTIVAHLVFIPLVLAFALVLHFLAGRPLGFAAWLALPLLLGVQFALAMGLGLLLAALSVYVRDVGFLLSMVLMMLFFTAPILYPLAQVPEAIRSWMWLNPFTPYAEGYHQILLEGRWPDPGIWLLAIPTAIAALWVGRWVFGQLRAGFADVL</sequence>
<comment type="similarity">
    <text evidence="2 9">Belongs to the ABC-2 integral membrane protein family.</text>
</comment>
<protein>
    <recommendedName>
        <fullName evidence="9">Transport permease protein</fullName>
    </recommendedName>
</protein>
<dbReference type="Pfam" id="PF01061">
    <property type="entry name" value="ABC2_membrane"/>
    <property type="match status" value="1"/>
</dbReference>
<keyword evidence="7" id="KW-0625">Polysaccharide transport</keyword>
<dbReference type="GO" id="GO:0140359">
    <property type="term" value="F:ABC-type transporter activity"/>
    <property type="evidence" value="ECO:0007669"/>
    <property type="project" value="InterPro"/>
</dbReference>
<feature type="transmembrane region" description="Helical" evidence="9">
    <location>
        <begin position="21"/>
        <end position="50"/>
    </location>
</feature>
<evidence type="ECO:0000256" key="9">
    <source>
        <dbReference type="RuleBase" id="RU361157"/>
    </source>
</evidence>
<dbReference type="GO" id="GO:0005886">
    <property type="term" value="C:plasma membrane"/>
    <property type="evidence" value="ECO:0007669"/>
    <property type="project" value="UniProtKB-SubCell"/>
</dbReference>
<evidence type="ECO:0000313" key="11">
    <source>
        <dbReference type="EMBL" id="AHF00134.1"/>
    </source>
</evidence>
<keyword evidence="7" id="KW-0762">Sugar transport</keyword>
<dbReference type="PROSITE" id="PS51012">
    <property type="entry name" value="ABC_TM2"/>
    <property type="match status" value="1"/>
</dbReference>
<dbReference type="HOGENOM" id="CLU_060703_1_1_6"/>
<dbReference type="InterPro" id="IPR013525">
    <property type="entry name" value="ABC2_TM"/>
</dbReference>
<dbReference type="Proteomes" id="UP000005289">
    <property type="component" value="Chromosome"/>
</dbReference>
<keyword evidence="6 9" id="KW-1133">Transmembrane helix</keyword>
<dbReference type="EMBL" id="CP007029">
    <property type="protein sequence ID" value="AHF00134.1"/>
    <property type="molecule type" value="Genomic_DNA"/>
</dbReference>
<dbReference type="OrthoDB" id="9786910at2"/>
<evidence type="ECO:0000256" key="3">
    <source>
        <dbReference type="ARBA" id="ARBA00022448"/>
    </source>
</evidence>
<keyword evidence="4 9" id="KW-1003">Cell membrane</keyword>
<dbReference type="GO" id="GO:0015920">
    <property type="term" value="P:lipopolysaccharide transport"/>
    <property type="evidence" value="ECO:0007669"/>
    <property type="project" value="TreeGrafter"/>
</dbReference>
<keyword evidence="8 9" id="KW-0472">Membrane</keyword>
<gene>
    <name evidence="11" type="ORF">THITH_10140</name>
</gene>
<evidence type="ECO:0000256" key="2">
    <source>
        <dbReference type="ARBA" id="ARBA00007783"/>
    </source>
</evidence>
<reference evidence="11 12" key="1">
    <citation type="submission" date="2013-12" db="EMBL/GenBank/DDBJ databases">
        <authorList>
            <consortium name="DOE Joint Genome Institute"/>
            <person name="Muyzer G."/>
            <person name="Huntemann M."/>
            <person name="Han J."/>
            <person name="Chen A."/>
            <person name="Kyrpides N."/>
            <person name="Mavromatis K."/>
            <person name="Markowitz V."/>
            <person name="Palaniappan K."/>
            <person name="Ivanova N."/>
            <person name="Schaumberg A."/>
            <person name="Pati A."/>
            <person name="Liolios K."/>
            <person name="Nordberg H.P."/>
            <person name="Cantor M.N."/>
            <person name="Hua S.X."/>
            <person name="Woyke T."/>
        </authorList>
    </citation>
    <scope>NUCLEOTIDE SEQUENCE [LARGE SCALE GENOMIC DNA]</scope>
    <source>
        <strain evidence="11 12">ARh 1</strain>
    </source>
</reference>
<accession>W0DT29</accession>
<evidence type="ECO:0000256" key="8">
    <source>
        <dbReference type="ARBA" id="ARBA00023136"/>
    </source>
</evidence>
<dbReference type="GO" id="GO:0015774">
    <property type="term" value="P:polysaccharide transport"/>
    <property type="evidence" value="ECO:0007669"/>
    <property type="project" value="UniProtKB-KW"/>
</dbReference>
<evidence type="ECO:0000313" key="12">
    <source>
        <dbReference type="Proteomes" id="UP000005289"/>
    </source>
</evidence>
<feature type="transmembrane region" description="Helical" evidence="9">
    <location>
        <begin position="141"/>
        <end position="168"/>
    </location>
</feature>
<dbReference type="PANTHER" id="PTHR30413:SF10">
    <property type="entry name" value="CAPSULE POLYSACCHARIDE EXPORT INNER-MEMBRANE PROTEIN CTRC"/>
    <property type="match status" value="1"/>
</dbReference>
<comment type="subcellular location">
    <subcellularLocation>
        <location evidence="9">Cell inner membrane</location>
        <topology evidence="9">Multi-pass membrane protein</topology>
    </subcellularLocation>
    <subcellularLocation>
        <location evidence="1">Cell membrane</location>
        <topology evidence="1">Multi-pass membrane protein</topology>
    </subcellularLocation>
</comment>
<feature type="transmembrane region" description="Helical" evidence="9">
    <location>
        <begin position="62"/>
        <end position="80"/>
    </location>
</feature>
<feature type="transmembrane region" description="Helical" evidence="9">
    <location>
        <begin position="233"/>
        <end position="252"/>
    </location>
</feature>
<evidence type="ECO:0000256" key="6">
    <source>
        <dbReference type="ARBA" id="ARBA00022989"/>
    </source>
</evidence>
<dbReference type="RefSeq" id="WP_006748284.1">
    <property type="nucleotide sequence ID" value="NZ_CP007029.1"/>
</dbReference>
<evidence type="ECO:0000256" key="1">
    <source>
        <dbReference type="ARBA" id="ARBA00004651"/>
    </source>
</evidence>
<dbReference type="STRING" id="713585.THITH_10140"/>
<evidence type="ECO:0000259" key="10">
    <source>
        <dbReference type="PROSITE" id="PS51012"/>
    </source>
</evidence>